<keyword evidence="4" id="KW-1185">Reference proteome</keyword>
<dbReference type="Pfam" id="PF05036">
    <property type="entry name" value="SPOR"/>
    <property type="match status" value="1"/>
</dbReference>
<dbReference type="SUPFAM" id="SSF110997">
    <property type="entry name" value="Sporulation related repeat"/>
    <property type="match status" value="1"/>
</dbReference>
<evidence type="ECO:0000259" key="2">
    <source>
        <dbReference type="PROSITE" id="PS51724"/>
    </source>
</evidence>
<dbReference type="InterPro" id="IPR036680">
    <property type="entry name" value="SPOR-like_sf"/>
</dbReference>
<proteinExistence type="predicted"/>
<name>A0A372EIP5_9BURK</name>
<evidence type="ECO:0000313" key="4">
    <source>
        <dbReference type="Proteomes" id="UP000261931"/>
    </source>
</evidence>
<feature type="region of interest" description="Disordered" evidence="1">
    <location>
        <begin position="54"/>
        <end position="143"/>
    </location>
</feature>
<evidence type="ECO:0000313" key="3">
    <source>
        <dbReference type="EMBL" id="RFP78563.1"/>
    </source>
</evidence>
<dbReference type="GO" id="GO:0032153">
    <property type="term" value="C:cell division site"/>
    <property type="evidence" value="ECO:0007669"/>
    <property type="project" value="TreeGrafter"/>
</dbReference>
<dbReference type="RefSeq" id="WP_116958865.1">
    <property type="nucleotide sequence ID" value="NZ_QVLS01000006.1"/>
</dbReference>
<dbReference type="PANTHER" id="PTHR38687:SF1">
    <property type="entry name" value="CELL DIVISION PROTEIN DEDD"/>
    <property type="match status" value="1"/>
</dbReference>
<accession>A0A372EIP5</accession>
<dbReference type="EMBL" id="QVLS01000006">
    <property type="protein sequence ID" value="RFP78563.1"/>
    <property type="molecule type" value="Genomic_DNA"/>
</dbReference>
<dbReference type="InterPro" id="IPR007730">
    <property type="entry name" value="SPOR-like_dom"/>
</dbReference>
<sequence length="225" mass="22904">MSKKSSSTKSSRSSLGGTLVGFIVGLLVGLAAALAVAVYVTRVPVPFVDRGLSRSAEDDAKEAERNKGWNPNRSVGGMPAPATPAPGSEGAITAPGTAGTLPPAGAPAPSADPLGDLARSRTEQQAPAAAPAKPGAAPAEAPAPGADPYTYFVQAGAFRNAPDAEAQRARLAMLGIAATVDERENAGRTLYRVRVGPFAQKALADLTIEQLQVNGVESALVRVQR</sequence>
<dbReference type="PANTHER" id="PTHR38687">
    <property type="entry name" value="CELL DIVISION PROTEIN DEDD-RELATED"/>
    <property type="match status" value="1"/>
</dbReference>
<evidence type="ECO:0000256" key="1">
    <source>
        <dbReference type="SAM" id="MobiDB-lite"/>
    </source>
</evidence>
<dbReference type="Gene3D" id="3.30.70.1070">
    <property type="entry name" value="Sporulation related repeat"/>
    <property type="match status" value="1"/>
</dbReference>
<dbReference type="Proteomes" id="UP000261931">
    <property type="component" value="Unassembled WGS sequence"/>
</dbReference>
<feature type="compositionally biased region" description="Low complexity" evidence="1">
    <location>
        <begin position="76"/>
        <end position="117"/>
    </location>
</feature>
<dbReference type="GO" id="GO:0042834">
    <property type="term" value="F:peptidoglycan binding"/>
    <property type="evidence" value="ECO:0007669"/>
    <property type="project" value="InterPro"/>
</dbReference>
<dbReference type="PROSITE" id="PS51724">
    <property type="entry name" value="SPOR"/>
    <property type="match status" value="1"/>
</dbReference>
<dbReference type="GO" id="GO:0032506">
    <property type="term" value="P:cytokinetic process"/>
    <property type="evidence" value="ECO:0007669"/>
    <property type="project" value="TreeGrafter"/>
</dbReference>
<dbReference type="InterPro" id="IPR052521">
    <property type="entry name" value="Cell_div_SPOR-domain"/>
</dbReference>
<feature type="compositionally biased region" description="Low complexity" evidence="1">
    <location>
        <begin position="126"/>
        <end position="143"/>
    </location>
</feature>
<gene>
    <name evidence="3" type="ORF">DY262_10690</name>
</gene>
<organism evidence="3 4">
    <name type="scientific">Hydrogenophaga borbori</name>
    <dbReference type="NCBI Taxonomy" id="2294117"/>
    <lineage>
        <taxon>Bacteria</taxon>
        <taxon>Pseudomonadati</taxon>
        <taxon>Pseudomonadota</taxon>
        <taxon>Betaproteobacteria</taxon>
        <taxon>Burkholderiales</taxon>
        <taxon>Comamonadaceae</taxon>
        <taxon>Hydrogenophaga</taxon>
    </lineage>
</organism>
<feature type="domain" description="SPOR" evidence="2">
    <location>
        <begin position="145"/>
        <end position="224"/>
    </location>
</feature>
<dbReference type="GO" id="GO:0030428">
    <property type="term" value="C:cell septum"/>
    <property type="evidence" value="ECO:0007669"/>
    <property type="project" value="TreeGrafter"/>
</dbReference>
<dbReference type="AlphaFoldDB" id="A0A372EIP5"/>
<protein>
    <submittedName>
        <fullName evidence="3">Sporulation protein</fullName>
    </submittedName>
</protein>
<reference evidence="3 4" key="1">
    <citation type="submission" date="2018-08" db="EMBL/GenBank/DDBJ databases">
        <title>Hydrogenophaga sp. LA-38 isolated from sludge.</title>
        <authorList>
            <person name="Im W.-T."/>
        </authorList>
    </citation>
    <scope>NUCLEOTIDE SEQUENCE [LARGE SCALE GENOMIC DNA]</scope>
    <source>
        <strain evidence="3 4">LA-38</strain>
    </source>
</reference>
<feature type="compositionally biased region" description="Basic and acidic residues" evidence="1">
    <location>
        <begin position="54"/>
        <end position="67"/>
    </location>
</feature>
<comment type="caution">
    <text evidence="3">The sequence shown here is derived from an EMBL/GenBank/DDBJ whole genome shotgun (WGS) entry which is preliminary data.</text>
</comment>